<accession>A0ACD3AD11</accession>
<reference evidence="1 2" key="1">
    <citation type="journal article" date="2019" name="Nat. Ecol. Evol.">
        <title>Megaphylogeny resolves global patterns of mushroom evolution.</title>
        <authorList>
            <person name="Varga T."/>
            <person name="Krizsan K."/>
            <person name="Foldi C."/>
            <person name="Dima B."/>
            <person name="Sanchez-Garcia M."/>
            <person name="Sanchez-Ramirez S."/>
            <person name="Szollosi G.J."/>
            <person name="Szarkandi J.G."/>
            <person name="Papp V."/>
            <person name="Albert L."/>
            <person name="Andreopoulos W."/>
            <person name="Angelini C."/>
            <person name="Antonin V."/>
            <person name="Barry K.W."/>
            <person name="Bougher N.L."/>
            <person name="Buchanan P."/>
            <person name="Buyck B."/>
            <person name="Bense V."/>
            <person name="Catcheside P."/>
            <person name="Chovatia M."/>
            <person name="Cooper J."/>
            <person name="Damon W."/>
            <person name="Desjardin D."/>
            <person name="Finy P."/>
            <person name="Geml J."/>
            <person name="Haridas S."/>
            <person name="Hughes K."/>
            <person name="Justo A."/>
            <person name="Karasinski D."/>
            <person name="Kautmanova I."/>
            <person name="Kiss B."/>
            <person name="Kocsube S."/>
            <person name="Kotiranta H."/>
            <person name="LaButti K.M."/>
            <person name="Lechner B.E."/>
            <person name="Liimatainen K."/>
            <person name="Lipzen A."/>
            <person name="Lukacs Z."/>
            <person name="Mihaltcheva S."/>
            <person name="Morgado L.N."/>
            <person name="Niskanen T."/>
            <person name="Noordeloos M.E."/>
            <person name="Ohm R.A."/>
            <person name="Ortiz-Santana B."/>
            <person name="Ovrebo C."/>
            <person name="Racz N."/>
            <person name="Riley R."/>
            <person name="Savchenko A."/>
            <person name="Shiryaev A."/>
            <person name="Soop K."/>
            <person name="Spirin V."/>
            <person name="Szebenyi C."/>
            <person name="Tomsovsky M."/>
            <person name="Tulloss R.E."/>
            <person name="Uehling J."/>
            <person name="Grigoriev I.V."/>
            <person name="Vagvolgyi C."/>
            <person name="Papp T."/>
            <person name="Martin F.M."/>
            <person name="Miettinen O."/>
            <person name="Hibbett D.S."/>
            <person name="Nagy L.G."/>
        </authorList>
    </citation>
    <scope>NUCLEOTIDE SEQUENCE [LARGE SCALE GENOMIC DNA]</scope>
    <source>
        <strain evidence="1 2">NL-1719</strain>
    </source>
</reference>
<keyword evidence="2" id="KW-1185">Reference proteome</keyword>
<sequence length="493" mass="56032">MSTAILTTILELPDELLAYIFELVVSHPRRRGKPSRSAALTNIRVVCKRWNAVALGHTTLWSTITRASQLSSTEYLARSKDGPVTIELKKIQQSDEWEKVLQNLKKIDSTRIKGLHLHYKSGDADFILEPFKKYTPLQMGLAFPARVLSVNDILSVLQTQPALQSLCIFGDMESSSTDSEVIQKVPLPNLSSLEIQAGIHAMAKILPLLDLPLSKVHIHPHVLATDEQSPEPNLLSNLLESMKSCQDTSWRSATVTIFNLQGYRVQVLNSDGSCALSLEFSYTGDHNQEWQINILNEIDWSTISKLTVRQRFPRYDLPWNSFAASSWFRNANELTISIHLVPSFLRALHEASSNDQLSGFFPNMNRVTCVIPKHQLKTHIHPPLTHDVLSSCQEIKKNFDLILTPDNDELGRDEEIDYQVPTQIIMHPSNPSDQDVKIVKDLFRWRPMKAYGEVQKGEWNDAWDVYRDEEDHDDGPLDPRPDDAVAEDPVFWQ</sequence>
<evidence type="ECO:0000313" key="1">
    <source>
        <dbReference type="EMBL" id="TFK63199.1"/>
    </source>
</evidence>
<dbReference type="Proteomes" id="UP000308600">
    <property type="component" value="Unassembled WGS sequence"/>
</dbReference>
<protein>
    <submittedName>
        <fullName evidence="1">Uncharacterized protein</fullName>
    </submittedName>
</protein>
<proteinExistence type="predicted"/>
<dbReference type="EMBL" id="ML208535">
    <property type="protein sequence ID" value="TFK63199.1"/>
    <property type="molecule type" value="Genomic_DNA"/>
</dbReference>
<organism evidence="1 2">
    <name type="scientific">Pluteus cervinus</name>
    <dbReference type="NCBI Taxonomy" id="181527"/>
    <lineage>
        <taxon>Eukaryota</taxon>
        <taxon>Fungi</taxon>
        <taxon>Dikarya</taxon>
        <taxon>Basidiomycota</taxon>
        <taxon>Agaricomycotina</taxon>
        <taxon>Agaricomycetes</taxon>
        <taxon>Agaricomycetidae</taxon>
        <taxon>Agaricales</taxon>
        <taxon>Pluteineae</taxon>
        <taxon>Pluteaceae</taxon>
        <taxon>Pluteus</taxon>
    </lineage>
</organism>
<evidence type="ECO:0000313" key="2">
    <source>
        <dbReference type="Proteomes" id="UP000308600"/>
    </source>
</evidence>
<name>A0ACD3AD11_9AGAR</name>
<gene>
    <name evidence="1" type="ORF">BDN72DRAFT_862291</name>
</gene>